<protein>
    <submittedName>
        <fullName evidence="1">Uncharacterized protein</fullName>
    </submittedName>
</protein>
<sequence>MNANPDQRPTANEIWEILNFWYNSCMGSEYYHEKEEFGYKGKEIKAIFEKADKDIPIISTSYEINPDAIYTSRVFTYSNLPKPINSSIITSYLDEDSKDCQDSKLFDLEVSN</sequence>
<dbReference type="AlphaFoldDB" id="U9TG78"/>
<dbReference type="HOGENOM" id="CLU_000288_7_0_1"/>
<accession>U9TG78</accession>
<proteinExistence type="predicted"/>
<dbReference type="EMBL" id="KI290717">
    <property type="protein sequence ID" value="ESA07130.1"/>
    <property type="molecule type" value="Genomic_DNA"/>
</dbReference>
<evidence type="ECO:0000313" key="1">
    <source>
        <dbReference type="EMBL" id="ESA07130.1"/>
    </source>
</evidence>
<organism evidence="1">
    <name type="scientific">Rhizophagus irregularis (strain DAOM 181602 / DAOM 197198 / MUCL 43194)</name>
    <name type="common">Arbuscular mycorrhizal fungus</name>
    <name type="synonym">Glomus intraradices</name>
    <dbReference type="NCBI Taxonomy" id="747089"/>
    <lineage>
        <taxon>Eukaryota</taxon>
        <taxon>Fungi</taxon>
        <taxon>Fungi incertae sedis</taxon>
        <taxon>Mucoromycota</taxon>
        <taxon>Glomeromycotina</taxon>
        <taxon>Glomeromycetes</taxon>
        <taxon>Glomerales</taxon>
        <taxon>Glomeraceae</taxon>
        <taxon>Rhizophagus</taxon>
    </lineage>
</organism>
<gene>
    <name evidence="1" type="ORF">GLOINDRAFT_3787</name>
</gene>
<reference evidence="1" key="1">
    <citation type="submission" date="2013-07" db="EMBL/GenBank/DDBJ databases">
        <title>The genome of an arbuscular mycorrhizal fungus provides insights into the evolution of the oldest plant symbiosis.</title>
        <authorList>
            <consortium name="DOE Joint Genome Institute"/>
            <person name="Tisserant E."/>
            <person name="Malbreil M."/>
            <person name="Kuo A."/>
            <person name="Kohler A."/>
            <person name="Symeonidi A."/>
            <person name="Balestrini R."/>
            <person name="Charron P."/>
            <person name="Duensing N."/>
            <person name="Frei-dit-Frey N."/>
            <person name="Gianinazzi-Pearson V."/>
            <person name="Gilbert B."/>
            <person name="Handa Y."/>
            <person name="Hijri M."/>
            <person name="Kaul R."/>
            <person name="Kawaguchi M."/>
            <person name="Krajinski F."/>
            <person name="Lammers P."/>
            <person name="Lapierre D."/>
            <person name="Masclaux F.G."/>
            <person name="Murat C."/>
            <person name="Morin E."/>
            <person name="Ndikumana S."/>
            <person name="Pagni M."/>
            <person name="Petitpierre D."/>
            <person name="Requena N."/>
            <person name="Rosikiewicz P."/>
            <person name="Riley R."/>
            <person name="Saito K."/>
            <person name="San Clemente H."/>
            <person name="Shapiro H."/>
            <person name="van Tuinen D."/>
            <person name="Becard G."/>
            <person name="Bonfante P."/>
            <person name="Paszkowski U."/>
            <person name="Shachar-Hill Y."/>
            <person name="Young J.P."/>
            <person name="Sanders I.R."/>
            <person name="Henrissat B."/>
            <person name="Rensing S.A."/>
            <person name="Grigoriev I.V."/>
            <person name="Corradi N."/>
            <person name="Roux C."/>
            <person name="Martin F."/>
        </authorList>
    </citation>
    <scope>NUCLEOTIDE SEQUENCE</scope>
    <source>
        <strain evidence="1">DAOM 197198</strain>
    </source>
</reference>
<name>U9TG78_RHIID</name>